<evidence type="ECO:0000256" key="1">
    <source>
        <dbReference type="SAM" id="MobiDB-lite"/>
    </source>
</evidence>
<dbReference type="Proteomes" id="UP000838756">
    <property type="component" value="Unassembled WGS sequence"/>
</dbReference>
<keyword evidence="3" id="KW-1185">Reference proteome</keyword>
<name>A0A8S4SNJ4_9NEOP</name>
<evidence type="ECO:0000313" key="3">
    <source>
        <dbReference type="Proteomes" id="UP000838756"/>
    </source>
</evidence>
<feature type="region of interest" description="Disordered" evidence="1">
    <location>
        <begin position="166"/>
        <end position="191"/>
    </location>
</feature>
<dbReference type="AlphaFoldDB" id="A0A8S4SNJ4"/>
<sequence>MSDLRSQHPRLPRWLPPQGPNRFPRWCLTQMDRELVREASIIRRWASPRTEMDTSVGEQVERLRVDLTEVCDSSMPRARGWRRCKRVYWWSNEIAVLRTASHRARRDYVRCRRRNGLDRVLEEQMREAYCLAKRALQLAISSAKERAREELLEGLSRDPWGRPYRVARRKLRNQGPPGNPDPPAGALAAGS</sequence>
<dbReference type="OrthoDB" id="6931204at2759"/>
<dbReference type="EMBL" id="CAKXAJ010026436">
    <property type="protein sequence ID" value="CAH2268437.1"/>
    <property type="molecule type" value="Genomic_DNA"/>
</dbReference>
<protein>
    <submittedName>
        <fullName evidence="2">Jg16869 protein</fullName>
    </submittedName>
</protein>
<gene>
    <name evidence="2" type="primary">jg16869</name>
    <name evidence="2" type="ORF">PAEG_LOCUS26793</name>
</gene>
<evidence type="ECO:0000313" key="2">
    <source>
        <dbReference type="EMBL" id="CAH2268437.1"/>
    </source>
</evidence>
<organism evidence="2 3">
    <name type="scientific">Pararge aegeria aegeria</name>
    <dbReference type="NCBI Taxonomy" id="348720"/>
    <lineage>
        <taxon>Eukaryota</taxon>
        <taxon>Metazoa</taxon>
        <taxon>Ecdysozoa</taxon>
        <taxon>Arthropoda</taxon>
        <taxon>Hexapoda</taxon>
        <taxon>Insecta</taxon>
        <taxon>Pterygota</taxon>
        <taxon>Neoptera</taxon>
        <taxon>Endopterygota</taxon>
        <taxon>Lepidoptera</taxon>
        <taxon>Glossata</taxon>
        <taxon>Ditrysia</taxon>
        <taxon>Papilionoidea</taxon>
        <taxon>Nymphalidae</taxon>
        <taxon>Satyrinae</taxon>
        <taxon>Satyrini</taxon>
        <taxon>Parargina</taxon>
        <taxon>Pararge</taxon>
    </lineage>
</organism>
<reference evidence="2" key="1">
    <citation type="submission" date="2022-03" db="EMBL/GenBank/DDBJ databases">
        <authorList>
            <person name="Lindestad O."/>
        </authorList>
    </citation>
    <scope>NUCLEOTIDE SEQUENCE</scope>
</reference>
<proteinExistence type="predicted"/>
<accession>A0A8S4SNJ4</accession>
<comment type="caution">
    <text evidence="2">The sequence shown here is derived from an EMBL/GenBank/DDBJ whole genome shotgun (WGS) entry which is preliminary data.</text>
</comment>